<feature type="transmembrane region" description="Helical" evidence="2">
    <location>
        <begin position="515"/>
        <end position="531"/>
    </location>
</feature>
<reference evidence="4 5" key="1">
    <citation type="submission" date="2016-06" db="EMBL/GenBank/DDBJ databases">
        <authorList>
            <consortium name="Pathogen Informatics"/>
        </authorList>
    </citation>
    <scope>NUCLEOTIDE SEQUENCE [LARGE SCALE GENOMIC DNA]</scope>
    <source>
        <strain evidence="4">PocGH01</strain>
    </source>
</reference>
<name>A0A1D3KXT9_PLAOA</name>
<dbReference type="Proteomes" id="UP000242942">
    <property type="component" value="Chromosome 5"/>
</dbReference>
<dbReference type="GO" id="GO:0099122">
    <property type="term" value="F:RNA polymerase II C-terminal domain binding"/>
    <property type="evidence" value="ECO:0007669"/>
    <property type="project" value="InterPro"/>
</dbReference>
<feature type="transmembrane region" description="Helical" evidence="2">
    <location>
        <begin position="422"/>
        <end position="448"/>
    </location>
</feature>
<protein>
    <recommendedName>
        <fullName evidence="3">PCIF1 WW domain-containing protein</fullName>
    </recommendedName>
</protein>
<dbReference type="InterPro" id="IPR022035">
    <property type="entry name" value="PCIF1_WW"/>
</dbReference>
<dbReference type="OrthoDB" id="193787at2759"/>
<evidence type="ECO:0000313" key="5">
    <source>
        <dbReference type="Proteomes" id="UP000242942"/>
    </source>
</evidence>
<feature type="compositionally biased region" description="Basic and acidic residues" evidence="1">
    <location>
        <begin position="944"/>
        <end position="960"/>
    </location>
</feature>
<evidence type="ECO:0000259" key="3">
    <source>
        <dbReference type="Pfam" id="PF12237"/>
    </source>
</evidence>
<dbReference type="PANTHER" id="PTHR21727:SF0">
    <property type="entry name" value="MRNA (2'-O-METHYLADENOSINE-N(6)-)-METHYLTRANSFERASE"/>
    <property type="match status" value="1"/>
</dbReference>
<keyword evidence="2" id="KW-1133">Transmembrane helix</keyword>
<dbReference type="InterPro" id="IPR039881">
    <property type="entry name" value="PCIF1-like"/>
</dbReference>
<dbReference type="Pfam" id="PF12237">
    <property type="entry name" value="PCIF1_WW"/>
    <property type="match status" value="1"/>
</dbReference>
<feature type="region of interest" description="Disordered" evidence="1">
    <location>
        <begin position="927"/>
        <end position="960"/>
    </location>
</feature>
<keyword evidence="2" id="KW-0472">Membrane</keyword>
<proteinExistence type="predicted"/>
<organism evidence="4 5">
    <name type="scientific">Plasmodium ovale</name>
    <name type="common">malaria parasite P. ovale</name>
    <dbReference type="NCBI Taxonomy" id="36330"/>
    <lineage>
        <taxon>Eukaryota</taxon>
        <taxon>Sar</taxon>
        <taxon>Alveolata</taxon>
        <taxon>Apicomplexa</taxon>
        <taxon>Aconoidasida</taxon>
        <taxon>Haemosporida</taxon>
        <taxon>Plasmodiidae</taxon>
        <taxon>Plasmodium</taxon>
        <taxon>Plasmodium (Plasmodium)</taxon>
    </lineage>
</organism>
<keyword evidence="5" id="KW-1185">Reference proteome</keyword>
<evidence type="ECO:0000256" key="2">
    <source>
        <dbReference type="SAM" id="Phobius"/>
    </source>
</evidence>
<gene>
    <name evidence="4" type="primary">PocGH01_05018600</name>
    <name evidence="4" type="ORF">POCGH01_05018600</name>
</gene>
<dbReference type="GO" id="GO:0016422">
    <property type="term" value="F:mRNA (2'-O-methyladenosine-N6-)-methyltransferase activity"/>
    <property type="evidence" value="ECO:0007669"/>
    <property type="project" value="InterPro"/>
</dbReference>
<dbReference type="EMBL" id="LT594586">
    <property type="protein sequence ID" value="SCA48589.1"/>
    <property type="molecule type" value="Genomic_DNA"/>
</dbReference>
<dbReference type="PANTHER" id="PTHR21727">
    <property type="entry name" value="PHOSPHORYLATED CTD INTERACTING FACTOR 1"/>
    <property type="match status" value="1"/>
</dbReference>
<feature type="domain" description="PCIF1 WW" evidence="3">
    <location>
        <begin position="1183"/>
        <end position="1337"/>
    </location>
</feature>
<keyword evidence="2" id="KW-0812">Transmembrane</keyword>
<accession>A0A1D3KXT9</accession>
<feature type="transmembrane region" description="Helical" evidence="2">
    <location>
        <begin position="1121"/>
        <end position="1143"/>
    </location>
</feature>
<feature type="transmembrane region" description="Helical" evidence="2">
    <location>
        <begin position="1186"/>
        <end position="1209"/>
    </location>
</feature>
<sequence length="1415" mass="169509">MKRNSDSLNIHAEYNMQSEFVKLRKEFINIYTIELFYAHNLKLKNNYIEIIKKGIDSKCSRKKVKKEIKEINRKFQKEHCVERIERRNVFEMNKHACFAEKEILNRYFFHLSIKQSNYDIREEDAALYVLFRRFCFALLNGCNERGRSKRLNEGGGILAAKLFCSFLDRIMKGDRKNVYFESLKGDLRNRTNDTKEGEAKVEKKNPCRRHTYYSLHLNNCKNGDSGNSRKRGFHIAYTICHIRSYNFSKDRMQRAHTSRLSKCRQYKHGRLKIDLESVKHIVQKYVYNDFYYNVFNSIYYTLIRKSVNFVADFVHACIIPCHRRAKENRDDNAQERILQRGELFSNVGLHPSMEKICANNFFFFFKIFFTPLNMYRQYTGNKEKINENVFFNSVKLALKESIENFLHITVVNMDKLHRQLPFGYLFNLFLFYFIFLDINFYFTATLVYDSSLSKEEKQFYELFAHSQGNNDVCEDKTGIFHIRGDNSEKKKNYTFCLICSYNKLKKESMHMQKKKKFFFFSVLYILHYNYLKRGMGEKKGIYKHQNGINDNQEDDSDEPFLSYYFNNIVSNFYFFKKYNFSFLKFREELKRDAHQCCTHYCHCCKKKKKNKERFRDYFEKVNKKWYYLQHLNGAIMGVGKKHELINRRDITNGYSKISVVNTQSCNGEKKIGENNIIQEKVQQCLFISSTHKNVPLSNRGSTCNCSQNVEKEEEYFLYCNMGHGNENKMKNYQYGKFYEQIRENITKGIFIGNREFTHNLDLHDYVSEKIKIFLENVKVFLFPLLEKLYRKSVMYINLRIYLFMVRSSFVLEKEKTKIFQKMQSVNLLYRKERRIARGKVCRKVRGNHFRSKKRDNIFWQFSAYTYCNFLRLLRSKKSKKVIFKKVKNKKIILYLKRDICNVDRWRLLLMCRLRNAVDVYRHSRMRNSEKNFPPTSGGNARTDTPSDKHNGRLSDSHGRGRGMEKFVDFVHFTLVKKGQNICLENRRHRQERDRCANRWGCYMFAGMKTNQCTETNAWKPLQKCVFTVYRNMGTLFPNVCIYIWRDDFYVQSKKDVIIFHLKQKSRDVLEDENVYYKFEGKKYTVFENVYTLKKTYKISYINLCVLFHRYCFFFYDNNPLIFSYLFSYVYCMCANCMSNYLIIKSSAEMTGKQQVSDCPYEKVRGCFYKQNGILIKYRNNTLIRTFYYLVLFLLIRYQTLVGSVSHSGLQSCIPKRIMTMLHKKLGINMECFSSPFNAILPKYCSFCPDIDKFFGSSGNFFNFEFYSGAYEVNPPFDIFLINKLIVQILFNLKREIKDLTFFLIIPFIRDKNYFYELLFASPYVSSSFLLKRNSYTFSTRLFESREEEYISTCDCFVFILQNEKAKIRGGINKRVVLKIKRLWENLSHIKQKKKKKKKKKINAAKGRYVYLNKDI</sequence>
<evidence type="ECO:0000256" key="1">
    <source>
        <dbReference type="SAM" id="MobiDB-lite"/>
    </source>
</evidence>
<feature type="compositionally biased region" description="Polar residues" evidence="1">
    <location>
        <begin position="933"/>
        <end position="943"/>
    </location>
</feature>
<evidence type="ECO:0000313" key="4">
    <source>
        <dbReference type="EMBL" id="SCA48589.1"/>
    </source>
</evidence>
<dbReference type="VEuPathDB" id="PlasmoDB:PocGH01_05018600"/>